<dbReference type="EMBL" id="AOID01000047">
    <property type="protein sequence ID" value="ELY65204.1"/>
    <property type="molecule type" value="Genomic_DNA"/>
</dbReference>
<reference evidence="2 3" key="1">
    <citation type="journal article" date="2014" name="PLoS Genet.">
        <title>Phylogenetically driven sequencing of extremely halophilic archaea reveals strategies for static and dynamic osmo-response.</title>
        <authorList>
            <person name="Becker E.A."/>
            <person name="Seitzer P.M."/>
            <person name="Tritt A."/>
            <person name="Larsen D."/>
            <person name="Krusor M."/>
            <person name="Yao A.I."/>
            <person name="Wu D."/>
            <person name="Madern D."/>
            <person name="Eisen J.A."/>
            <person name="Darling A.E."/>
            <person name="Facciotti M.T."/>
        </authorList>
    </citation>
    <scope>NUCLEOTIDE SEQUENCE [LARGE SCALE GENOMIC DNA]</scope>
    <source>
        <strain evidence="2 3">JCM 10478</strain>
    </source>
</reference>
<sequence>MVGSPLSIVRYAFNAVFDPAAIVSGRENQYTLDRRATVRRAVRLSLFYFLNLFLYAIPLTYAGFGTTSGGEPPAAVASVAAVVGTNADATWQFLLATVQNCTFLFLASVLTFATFHVGVSLTRESLGVLQSIHTVVYSTGIYLAAIFSLAWYLSTSPEITVAGDWLVWVQAEFIYAVIDLTGTDLVLPGGRPAAVGLDGMTRTGTVALGALFATGIYYLYSLYLGARINHDSSRFASALAVGFVVVSPALFVIGSVATTVVADGTLATVALSIDSLPL</sequence>
<evidence type="ECO:0000313" key="3">
    <source>
        <dbReference type="Proteomes" id="UP000011632"/>
    </source>
</evidence>
<dbReference type="RefSeq" id="WP_006432192.1">
    <property type="nucleotide sequence ID" value="NZ_AOID01000047.1"/>
</dbReference>
<feature type="transmembrane region" description="Helical" evidence="1">
    <location>
        <begin position="206"/>
        <end position="226"/>
    </location>
</feature>
<comment type="caution">
    <text evidence="2">The sequence shown here is derived from an EMBL/GenBank/DDBJ whole genome shotgun (WGS) entry which is preliminary data.</text>
</comment>
<feature type="transmembrane region" description="Helical" evidence="1">
    <location>
        <begin position="103"/>
        <end position="122"/>
    </location>
</feature>
<name>L9XTS3_9EURY</name>
<organism evidence="2 3">
    <name type="scientific">Natrinema versiforme JCM 10478</name>
    <dbReference type="NCBI Taxonomy" id="1227496"/>
    <lineage>
        <taxon>Archaea</taxon>
        <taxon>Methanobacteriati</taxon>
        <taxon>Methanobacteriota</taxon>
        <taxon>Stenosarchaea group</taxon>
        <taxon>Halobacteria</taxon>
        <taxon>Halobacteriales</taxon>
        <taxon>Natrialbaceae</taxon>
        <taxon>Natrinema</taxon>
    </lineage>
</organism>
<dbReference type="OrthoDB" id="204725at2157"/>
<feature type="transmembrane region" description="Helical" evidence="1">
    <location>
        <begin position="134"/>
        <end position="153"/>
    </location>
</feature>
<evidence type="ECO:0000256" key="1">
    <source>
        <dbReference type="SAM" id="Phobius"/>
    </source>
</evidence>
<dbReference type="AlphaFoldDB" id="L9XTS3"/>
<keyword evidence="1" id="KW-0812">Transmembrane</keyword>
<dbReference type="STRING" id="1227496.C489_15527"/>
<keyword evidence="3" id="KW-1185">Reference proteome</keyword>
<protein>
    <submittedName>
        <fullName evidence="2">Uncharacterized protein</fullName>
    </submittedName>
</protein>
<feature type="transmembrane region" description="Helical" evidence="1">
    <location>
        <begin position="44"/>
        <end position="64"/>
    </location>
</feature>
<dbReference type="Proteomes" id="UP000011632">
    <property type="component" value="Unassembled WGS sequence"/>
</dbReference>
<proteinExistence type="predicted"/>
<feature type="transmembrane region" description="Helical" evidence="1">
    <location>
        <begin position="238"/>
        <end position="262"/>
    </location>
</feature>
<accession>L9XTS3</accession>
<gene>
    <name evidence="2" type="ORF">C489_15527</name>
</gene>
<keyword evidence="1" id="KW-0472">Membrane</keyword>
<dbReference type="PATRIC" id="fig|1227496.3.peg.3132"/>
<keyword evidence="1" id="KW-1133">Transmembrane helix</keyword>
<evidence type="ECO:0000313" key="2">
    <source>
        <dbReference type="EMBL" id="ELY65204.1"/>
    </source>
</evidence>